<evidence type="ECO:0000256" key="3">
    <source>
        <dbReference type="ARBA" id="ARBA00022643"/>
    </source>
</evidence>
<keyword evidence="3" id="KW-0288">FMN</keyword>
<comment type="caution">
    <text evidence="9">The sequence shown here is derived from an EMBL/GenBank/DDBJ whole genome shotgun (WGS) entry which is preliminary data.</text>
</comment>
<dbReference type="GO" id="GO:0005524">
    <property type="term" value="F:ATP binding"/>
    <property type="evidence" value="ECO:0007669"/>
    <property type="project" value="UniProtKB-KW"/>
</dbReference>
<keyword evidence="5" id="KW-0547">Nucleotide-binding</keyword>
<dbReference type="InterPro" id="IPR023465">
    <property type="entry name" value="Riboflavin_kinase_dom_sf"/>
</dbReference>
<name>A0A1F6VAJ6_9BACT</name>
<evidence type="ECO:0000313" key="10">
    <source>
        <dbReference type="Proteomes" id="UP000178700"/>
    </source>
</evidence>
<dbReference type="InterPro" id="IPR015865">
    <property type="entry name" value="Riboflavin_kinase_bac/euk"/>
</dbReference>
<evidence type="ECO:0000313" key="9">
    <source>
        <dbReference type="EMBL" id="OGI66605.1"/>
    </source>
</evidence>
<evidence type="ECO:0000256" key="2">
    <source>
        <dbReference type="ARBA" id="ARBA00022630"/>
    </source>
</evidence>
<evidence type="ECO:0000256" key="1">
    <source>
        <dbReference type="ARBA" id="ARBA00012105"/>
    </source>
</evidence>
<proteinExistence type="predicted"/>
<comment type="catalytic activity">
    <reaction evidence="7">
        <text>riboflavin + ATP = FMN + ADP + H(+)</text>
        <dbReference type="Rhea" id="RHEA:14357"/>
        <dbReference type="ChEBI" id="CHEBI:15378"/>
        <dbReference type="ChEBI" id="CHEBI:30616"/>
        <dbReference type="ChEBI" id="CHEBI:57986"/>
        <dbReference type="ChEBI" id="CHEBI:58210"/>
        <dbReference type="ChEBI" id="CHEBI:456216"/>
        <dbReference type="EC" id="2.7.1.26"/>
    </reaction>
</comment>
<evidence type="ECO:0000256" key="4">
    <source>
        <dbReference type="ARBA" id="ARBA00022679"/>
    </source>
</evidence>
<keyword evidence="6" id="KW-0067">ATP-binding</keyword>
<protein>
    <recommendedName>
        <fullName evidence="1">riboflavin kinase</fullName>
        <ecNumber evidence="1">2.7.1.26</ecNumber>
    </recommendedName>
</protein>
<dbReference type="PANTHER" id="PTHR22749">
    <property type="entry name" value="RIBOFLAVIN KINASE/FMN ADENYLYLTRANSFERASE"/>
    <property type="match status" value="1"/>
</dbReference>
<dbReference type="EC" id="2.7.1.26" evidence="1"/>
<dbReference type="Gene3D" id="2.40.30.30">
    <property type="entry name" value="Riboflavin kinase-like"/>
    <property type="match status" value="1"/>
</dbReference>
<dbReference type="InterPro" id="IPR023468">
    <property type="entry name" value="Riboflavin_kinase"/>
</dbReference>
<organism evidence="9 10">
    <name type="scientific">Candidatus Nomurabacteria bacterium RIFCSPHIGHO2_01_FULL_39_10</name>
    <dbReference type="NCBI Taxonomy" id="1801733"/>
    <lineage>
        <taxon>Bacteria</taxon>
        <taxon>Candidatus Nomuraibacteriota</taxon>
    </lineage>
</organism>
<dbReference type="AlphaFoldDB" id="A0A1F6VAJ6"/>
<dbReference type="GO" id="GO:0009231">
    <property type="term" value="P:riboflavin biosynthetic process"/>
    <property type="evidence" value="ECO:0007669"/>
    <property type="project" value="InterPro"/>
</dbReference>
<feature type="domain" description="Riboflavin kinase" evidence="8">
    <location>
        <begin position="2"/>
        <end position="111"/>
    </location>
</feature>
<keyword evidence="4" id="KW-0808">Transferase</keyword>
<evidence type="ECO:0000259" key="8">
    <source>
        <dbReference type="SMART" id="SM00904"/>
    </source>
</evidence>
<dbReference type="SMART" id="SM00904">
    <property type="entry name" value="Flavokinase"/>
    <property type="match status" value="1"/>
</dbReference>
<keyword evidence="2" id="KW-0285">Flavoprotein</keyword>
<dbReference type="Proteomes" id="UP000178700">
    <property type="component" value="Unassembled WGS sequence"/>
</dbReference>
<evidence type="ECO:0000256" key="5">
    <source>
        <dbReference type="ARBA" id="ARBA00022741"/>
    </source>
</evidence>
<sequence>MYTITGKVIKGDGYGKKLGFPTVNLDAQIESKALSGVYGGKAILDDVVYKAGIVINDAGRIEAHLIGYSRDAYGREVTLQINKFLREYKKFNTEQKLIAQIKKDLIICSQA</sequence>
<dbReference type="GO" id="GO:0008531">
    <property type="term" value="F:riboflavin kinase activity"/>
    <property type="evidence" value="ECO:0007669"/>
    <property type="project" value="UniProtKB-EC"/>
</dbReference>
<dbReference type="EMBL" id="MFTJ01000007">
    <property type="protein sequence ID" value="OGI66605.1"/>
    <property type="molecule type" value="Genomic_DNA"/>
</dbReference>
<dbReference type="SUPFAM" id="SSF82114">
    <property type="entry name" value="Riboflavin kinase-like"/>
    <property type="match status" value="1"/>
</dbReference>
<evidence type="ECO:0000256" key="6">
    <source>
        <dbReference type="ARBA" id="ARBA00022840"/>
    </source>
</evidence>
<dbReference type="GO" id="GO:0009398">
    <property type="term" value="P:FMN biosynthetic process"/>
    <property type="evidence" value="ECO:0007669"/>
    <property type="project" value="TreeGrafter"/>
</dbReference>
<gene>
    <name evidence="9" type="ORF">A2642_00095</name>
</gene>
<reference evidence="9 10" key="1">
    <citation type="journal article" date="2016" name="Nat. Commun.">
        <title>Thousands of microbial genomes shed light on interconnected biogeochemical processes in an aquifer system.</title>
        <authorList>
            <person name="Anantharaman K."/>
            <person name="Brown C.T."/>
            <person name="Hug L.A."/>
            <person name="Sharon I."/>
            <person name="Castelle C.J."/>
            <person name="Probst A.J."/>
            <person name="Thomas B.C."/>
            <person name="Singh A."/>
            <person name="Wilkins M.J."/>
            <person name="Karaoz U."/>
            <person name="Brodie E.L."/>
            <person name="Williams K.H."/>
            <person name="Hubbard S.S."/>
            <person name="Banfield J.F."/>
        </authorList>
    </citation>
    <scope>NUCLEOTIDE SEQUENCE [LARGE SCALE GENOMIC DNA]</scope>
</reference>
<accession>A0A1F6VAJ6</accession>
<dbReference type="Pfam" id="PF01687">
    <property type="entry name" value="Flavokinase"/>
    <property type="match status" value="1"/>
</dbReference>
<dbReference type="PANTHER" id="PTHR22749:SF6">
    <property type="entry name" value="RIBOFLAVIN KINASE"/>
    <property type="match status" value="1"/>
</dbReference>
<evidence type="ECO:0000256" key="7">
    <source>
        <dbReference type="ARBA" id="ARBA00047880"/>
    </source>
</evidence>